<dbReference type="RefSeq" id="WP_182895154.1">
    <property type="nucleotide sequence ID" value="NZ_JACGZW010000013.1"/>
</dbReference>
<dbReference type="InterPro" id="IPR009081">
    <property type="entry name" value="PP-bd_ACP"/>
</dbReference>
<dbReference type="NCBIfam" id="TIGR01733">
    <property type="entry name" value="AA-adenyl-dom"/>
    <property type="match status" value="1"/>
</dbReference>
<comment type="caution">
    <text evidence="4">The sequence shown here is derived from an EMBL/GenBank/DDBJ whole genome shotgun (WGS) entry which is preliminary data.</text>
</comment>
<gene>
    <name evidence="4" type="ORF">H4281_35065</name>
</gene>
<evidence type="ECO:0000256" key="2">
    <source>
        <dbReference type="ARBA" id="ARBA00022553"/>
    </source>
</evidence>
<dbReference type="InterPro" id="IPR010071">
    <property type="entry name" value="AA_adenyl_dom"/>
</dbReference>
<keyword evidence="1" id="KW-0596">Phosphopantetheine</keyword>
<dbReference type="SMART" id="SM00823">
    <property type="entry name" value="PKS_PP"/>
    <property type="match status" value="1"/>
</dbReference>
<keyword evidence="5" id="KW-1185">Reference proteome</keyword>
<dbReference type="InterPro" id="IPR025110">
    <property type="entry name" value="AMP-bd_C"/>
</dbReference>
<proteinExistence type="predicted"/>
<dbReference type="GO" id="GO:0044550">
    <property type="term" value="P:secondary metabolite biosynthetic process"/>
    <property type="evidence" value="ECO:0007669"/>
    <property type="project" value="TreeGrafter"/>
</dbReference>
<organism evidence="4 5">
    <name type="scientific">Amycolatopsis dendrobii</name>
    <dbReference type="NCBI Taxonomy" id="2760662"/>
    <lineage>
        <taxon>Bacteria</taxon>
        <taxon>Bacillati</taxon>
        <taxon>Actinomycetota</taxon>
        <taxon>Actinomycetes</taxon>
        <taxon>Pseudonocardiales</taxon>
        <taxon>Pseudonocardiaceae</taxon>
        <taxon>Amycolatopsis</taxon>
    </lineage>
</organism>
<sequence>MTGSTVPELVDRQAAVTPDAIALHHPGGTLTYAALKARSDELAAALAALGVRRETPVALQVPRSAEAVLLMLAVLKCGGFYVPLDPGHPDAHRARTIADSGARLVLAGTADLDSTVDTALPEAPLPGNPAYLVYTSGSTGTPKGVAATHEAVANLVTQPGLGIEPGDRVMQYAPLAFDASTFEIWGALARGATLAVAPPGALGTSDLLEFMERAEVSVAWLTAGLFHELVTAEKRLPAGLRLLFSGGDTVRADVVRQAAALAPETVLVNGYGPTECTTFATLQPGLGALAADGRSTMPIGRPLAGVAAHVLDDRLAPVPDGETGQLYVSGPNLARGYHARPGATAARFVAGPDGTRRYRTGDLVRRLPGGALEFRGRADRQVKIRGFRVEPGELEAVLGEHPDVRAAAAVGVPDEAGGSRLLAYVVPERDEADLSALRTWLAERVPAYLVPSSVLRLPALPLSPNGKVDVAALPVPGEPSAETGPAPVTPAEKLVAETWQAVLGVDAVGMDDNFFELGGDSLRMNRVAAELRRATGLPIALADLLLAETAGELARSLEEH</sequence>
<dbReference type="SUPFAM" id="SSF56801">
    <property type="entry name" value="Acetyl-CoA synthetase-like"/>
    <property type="match status" value="1"/>
</dbReference>
<dbReference type="CDD" id="cd05930">
    <property type="entry name" value="A_NRPS"/>
    <property type="match status" value="1"/>
</dbReference>
<evidence type="ECO:0000313" key="5">
    <source>
        <dbReference type="Proteomes" id="UP000526734"/>
    </source>
</evidence>
<dbReference type="InterPro" id="IPR036736">
    <property type="entry name" value="ACP-like_sf"/>
</dbReference>
<dbReference type="Gene3D" id="1.10.1200.10">
    <property type="entry name" value="ACP-like"/>
    <property type="match status" value="1"/>
</dbReference>
<dbReference type="Pfam" id="PF00501">
    <property type="entry name" value="AMP-binding"/>
    <property type="match status" value="1"/>
</dbReference>
<evidence type="ECO:0000259" key="3">
    <source>
        <dbReference type="PROSITE" id="PS50075"/>
    </source>
</evidence>
<dbReference type="InterPro" id="IPR006162">
    <property type="entry name" value="Ppantetheine_attach_site"/>
</dbReference>
<dbReference type="PROSITE" id="PS50075">
    <property type="entry name" value="CARRIER"/>
    <property type="match status" value="1"/>
</dbReference>
<dbReference type="Proteomes" id="UP000526734">
    <property type="component" value="Unassembled WGS sequence"/>
</dbReference>
<dbReference type="GO" id="GO:0031177">
    <property type="term" value="F:phosphopantetheine binding"/>
    <property type="evidence" value="ECO:0007669"/>
    <property type="project" value="InterPro"/>
</dbReference>
<protein>
    <submittedName>
        <fullName evidence="4">Non-ribosomal peptide synthetase</fullName>
    </submittedName>
</protein>
<dbReference type="SUPFAM" id="SSF47336">
    <property type="entry name" value="ACP-like"/>
    <property type="match status" value="1"/>
</dbReference>
<feature type="domain" description="Carrier" evidence="3">
    <location>
        <begin position="486"/>
        <end position="560"/>
    </location>
</feature>
<dbReference type="Pfam" id="PF00550">
    <property type="entry name" value="PP-binding"/>
    <property type="match status" value="1"/>
</dbReference>
<dbReference type="Pfam" id="PF13193">
    <property type="entry name" value="AMP-binding_C"/>
    <property type="match status" value="1"/>
</dbReference>
<dbReference type="InterPro" id="IPR020845">
    <property type="entry name" value="AMP-binding_CS"/>
</dbReference>
<dbReference type="PANTHER" id="PTHR45527">
    <property type="entry name" value="NONRIBOSOMAL PEPTIDE SYNTHETASE"/>
    <property type="match status" value="1"/>
</dbReference>
<dbReference type="PANTHER" id="PTHR45527:SF1">
    <property type="entry name" value="FATTY ACID SYNTHASE"/>
    <property type="match status" value="1"/>
</dbReference>
<dbReference type="InterPro" id="IPR042099">
    <property type="entry name" value="ANL_N_sf"/>
</dbReference>
<dbReference type="InterPro" id="IPR045851">
    <property type="entry name" value="AMP-bd_C_sf"/>
</dbReference>
<dbReference type="PROSITE" id="PS00012">
    <property type="entry name" value="PHOSPHOPANTETHEINE"/>
    <property type="match status" value="1"/>
</dbReference>
<dbReference type="Gene3D" id="3.30.300.30">
    <property type="match status" value="1"/>
</dbReference>
<dbReference type="PROSITE" id="PS00455">
    <property type="entry name" value="AMP_BINDING"/>
    <property type="match status" value="1"/>
</dbReference>
<evidence type="ECO:0000256" key="1">
    <source>
        <dbReference type="ARBA" id="ARBA00022450"/>
    </source>
</evidence>
<dbReference type="Gene3D" id="3.40.50.12780">
    <property type="entry name" value="N-terminal domain of ligase-like"/>
    <property type="match status" value="1"/>
</dbReference>
<keyword evidence="2" id="KW-0597">Phosphoprotein</keyword>
<name>A0A7W3ZET6_9PSEU</name>
<dbReference type="InterPro" id="IPR000873">
    <property type="entry name" value="AMP-dep_synth/lig_dom"/>
</dbReference>
<evidence type="ECO:0000313" key="4">
    <source>
        <dbReference type="EMBL" id="MBB1158397.1"/>
    </source>
</evidence>
<reference evidence="4 5" key="1">
    <citation type="submission" date="2020-08" db="EMBL/GenBank/DDBJ databases">
        <title>Amycolatopsis sp. nov. DR6-1 isolated from Dendrobium heterocarpum.</title>
        <authorList>
            <person name="Tedsree N."/>
            <person name="Kuncharoen N."/>
            <person name="Likhitwitayawuid K."/>
            <person name="Tanasupawat S."/>
        </authorList>
    </citation>
    <scope>NUCLEOTIDE SEQUENCE [LARGE SCALE GENOMIC DNA]</scope>
    <source>
        <strain evidence="4 5">DR6-1</strain>
    </source>
</reference>
<dbReference type="GO" id="GO:0043041">
    <property type="term" value="P:amino acid activation for nonribosomal peptide biosynthetic process"/>
    <property type="evidence" value="ECO:0007669"/>
    <property type="project" value="TreeGrafter"/>
</dbReference>
<accession>A0A7W3ZET6</accession>
<dbReference type="InterPro" id="IPR020806">
    <property type="entry name" value="PKS_PP-bd"/>
</dbReference>
<dbReference type="AlphaFoldDB" id="A0A7W3ZET6"/>
<dbReference type="EMBL" id="JACGZW010000013">
    <property type="protein sequence ID" value="MBB1158397.1"/>
    <property type="molecule type" value="Genomic_DNA"/>
</dbReference>
<dbReference type="GO" id="GO:0005737">
    <property type="term" value="C:cytoplasm"/>
    <property type="evidence" value="ECO:0007669"/>
    <property type="project" value="TreeGrafter"/>
</dbReference>